<organism evidence="2">
    <name type="scientific">Mus musculus</name>
    <name type="common">Mouse</name>
    <dbReference type="NCBI Taxonomy" id="10090"/>
    <lineage>
        <taxon>Eukaryota</taxon>
        <taxon>Metazoa</taxon>
        <taxon>Chordata</taxon>
        <taxon>Craniata</taxon>
        <taxon>Vertebrata</taxon>
        <taxon>Euteleostomi</taxon>
        <taxon>Mammalia</taxon>
        <taxon>Eutheria</taxon>
        <taxon>Euarchontoglires</taxon>
        <taxon>Glires</taxon>
        <taxon>Rodentia</taxon>
        <taxon>Myomorpha</taxon>
        <taxon>Muroidea</taxon>
        <taxon>Muridae</taxon>
        <taxon>Murinae</taxon>
        <taxon>Mus</taxon>
        <taxon>Mus</taxon>
    </lineage>
</organism>
<dbReference type="AlphaFoldDB" id="Q9D4X9"/>
<accession>Q9D4X9</accession>
<name>Q9D4X9_MOUSE</name>
<sequence length="193" mass="20083">MQRAWAPPALTYHRAHHIVLHPEAERRFAAAGGRSLGGPGGLSPAAARTPATDPASPVRLLRRCPVGAPGPGRASPGSNARGGSVGCGFPPRHGSEESRASHVVPDSAAQAAASEKLRCRPRARPPVLCALIGRRASGAGPGWPDQSALATERPPGPLFARLVSGWEHQLEDSASPCHGNDPNRASKFRFMTG</sequence>
<reference evidence="2" key="4">
    <citation type="submission" date="2000-07" db="EMBL/GenBank/DDBJ databases">
        <authorList>
            <person name="Adachi J."/>
            <person name="Aizawa K."/>
            <person name="Akahira S."/>
            <person name="Akimura T."/>
            <person name="Arai A."/>
            <person name="Aono H."/>
            <person name="Arakawa T."/>
            <person name="Bono H."/>
            <person name="Carninci P."/>
            <person name="Fukuda S."/>
            <person name="Fukunishi Y."/>
            <person name="Furuno M."/>
            <person name="Hanagaki T."/>
            <person name="Hara A."/>
            <person name="Hayatsu N."/>
            <person name="Hiramoto K."/>
            <person name="Hiraoka T."/>
            <person name="Hori F."/>
            <person name="Imotani K."/>
            <person name="Ishii Y."/>
            <person name="Itoh M."/>
            <person name="Izawa M."/>
            <person name="Kasukawa T."/>
            <person name="Kato H."/>
            <person name="Kawai J."/>
            <person name="Kojima Y."/>
            <person name="Konno H."/>
            <person name="Kouda M."/>
            <person name="Koya S."/>
            <person name="Kurihara C."/>
            <person name="Matsuyama T."/>
            <person name="Miyazaki A."/>
            <person name="Nishi K."/>
            <person name="Nomura K."/>
            <person name="Numazaki R."/>
            <person name="Ohno M."/>
            <person name="Okazaki Y."/>
            <person name="Okido T."/>
            <person name="Owa C."/>
            <person name="Saito H."/>
            <person name="Saito R."/>
            <person name="Sakai C."/>
            <person name="Sakai K."/>
            <person name="Sano H."/>
            <person name="Sasaki D."/>
            <person name="Shibata K."/>
            <person name="Shibata Y."/>
            <person name="Shinagawa A."/>
            <person name="Shiraki T."/>
            <person name="Sogabe Y."/>
            <person name="Suzuki H."/>
            <person name="Tagami M."/>
            <person name="Tagawa A."/>
            <person name="Takahashi F."/>
            <person name="Tanaka T."/>
            <person name="Tejima Y."/>
            <person name="Toya T."/>
            <person name="Yamamura T."/>
            <person name="Yasunishi A."/>
            <person name="Yoshida K."/>
            <person name="Yoshino M."/>
            <person name="Muramatsu M."/>
            <person name="Hayashizaki Y."/>
        </authorList>
    </citation>
    <scope>NUCLEOTIDE SEQUENCE</scope>
    <source>
        <strain evidence="2">C57BL/6J</strain>
        <tissue evidence="2">Testis</tissue>
    </source>
</reference>
<reference evidence="2" key="1">
    <citation type="journal article" date="1999" name="Methods Enzymol.">
        <title>High-efficiency full-length cDNA cloning.</title>
        <authorList>
            <person name="Carninci P."/>
            <person name="Hayashizaki Y."/>
        </authorList>
    </citation>
    <scope>NUCLEOTIDE SEQUENCE</scope>
    <source>
        <strain evidence="2">C57BL/6J</strain>
        <tissue evidence="2">Testis</tissue>
    </source>
</reference>
<reference evidence="2" key="5">
    <citation type="journal article" date="2001" name="Nature">
        <title>Functional annotation of a full-length mouse cDNA collection.</title>
        <authorList>
            <consortium name="The RIKEN Genome Exploration Research Group Phase II Team and the FANTOM Consortium"/>
        </authorList>
    </citation>
    <scope>NUCLEOTIDE SEQUENCE</scope>
    <source>
        <strain evidence="2">C57BL/6J</strain>
        <tissue evidence="2">Testis</tissue>
    </source>
</reference>
<reference evidence="2" key="3">
    <citation type="journal article" date="2000" name="Genome Res.">
        <title>RIKEN integrated sequence analysis (RISA) system--384-format sequencing pipeline with 384 multicapillary sequencer.</title>
        <authorList>
            <person name="Shibata K."/>
            <person name="Itoh M."/>
            <person name="Aizawa K."/>
            <person name="Nagaoka S."/>
            <person name="Sasaki N."/>
            <person name="Carninci P."/>
            <person name="Konno H."/>
            <person name="Akiyama J."/>
            <person name="Nishi K."/>
            <person name="Kitsunai T."/>
            <person name="Tashiro H."/>
            <person name="Itoh M."/>
            <person name="Sumi N."/>
            <person name="Ishii Y."/>
            <person name="Nakamura S."/>
            <person name="Hazama M."/>
            <person name="Nishine T."/>
            <person name="Harada A."/>
            <person name="Yamamoto R."/>
            <person name="Matsumoto H."/>
            <person name="Sakaguchi S."/>
            <person name="Ikegami T."/>
            <person name="Kashiwagi K."/>
            <person name="Fujiwake S."/>
            <person name="Inoue K."/>
            <person name="Togawa Y."/>
            <person name="Izawa M."/>
            <person name="Ohara E."/>
            <person name="Watahiki M."/>
            <person name="Yoneda Y."/>
            <person name="Ishikawa T."/>
            <person name="Ozawa K."/>
            <person name="Tanaka T."/>
            <person name="Matsuura S."/>
            <person name="Kawai J."/>
            <person name="Okazaki Y."/>
            <person name="Muramatsu M."/>
            <person name="Inoue Y."/>
            <person name="Kira A."/>
            <person name="Hayashizaki Y."/>
        </authorList>
    </citation>
    <scope>NUCLEOTIDE SEQUENCE</scope>
    <source>
        <strain evidence="2">C57BL/6J</strain>
        <tissue evidence="2">Testis</tissue>
    </source>
</reference>
<evidence type="ECO:0000313" key="3">
    <source>
        <dbReference type="MGI" id="MGI:1914898"/>
    </source>
</evidence>
<evidence type="ECO:0000256" key="1">
    <source>
        <dbReference type="SAM" id="MobiDB-lite"/>
    </source>
</evidence>
<dbReference type="EMBL" id="AK016017">
    <property type="protein sequence ID" value="BAB30081.1"/>
    <property type="molecule type" value="mRNA"/>
</dbReference>
<feature type="region of interest" description="Disordered" evidence="1">
    <location>
        <begin position="172"/>
        <end position="193"/>
    </location>
</feature>
<reference evidence="2" key="6">
    <citation type="journal article" date="2002" name="Nature">
        <title>Analysis of the mouse transcriptome based on functional annotation of 60,770 full-length cDNAs.</title>
        <authorList>
            <consortium name="The FANTOM Consortium and the RIKEN Genome Exploration Research Group Phase I and II Team"/>
        </authorList>
    </citation>
    <scope>NUCLEOTIDE SEQUENCE</scope>
    <source>
        <strain evidence="2">C57BL/6J</strain>
        <tissue evidence="2">Testis</tissue>
    </source>
</reference>
<reference evidence="2" key="8">
    <citation type="journal article" date="2005" name="Science">
        <title>Antisense Transcription in the Mammalian Transcriptome.</title>
        <authorList>
            <consortium name="RIKEN Genome Exploration Research Group and Genome Science Group (Genome Network Project Core Group) and the FANTOM Consortium"/>
        </authorList>
    </citation>
    <scope>NUCLEOTIDE SEQUENCE</scope>
    <source>
        <strain evidence="2">C57BL/6J</strain>
        <tissue evidence="2">Testis</tissue>
    </source>
</reference>
<feature type="region of interest" description="Disordered" evidence="1">
    <location>
        <begin position="31"/>
        <end position="105"/>
    </location>
</feature>
<proteinExistence type="evidence at transcript level"/>
<feature type="compositionally biased region" description="Low complexity" evidence="1">
    <location>
        <begin position="65"/>
        <end position="78"/>
    </location>
</feature>
<feature type="region of interest" description="Disordered" evidence="1">
    <location>
        <begin position="135"/>
        <end position="154"/>
    </location>
</feature>
<reference evidence="2" key="2">
    <citation type="journal article" date="2000" name="Genome Res.">
        <title>Normalization and subtraction of cap-trapper-selected cDNAs to prepare full-length cDNA libraries for rapid discovery of new genes.</title>
        <authorList>
            <person name="Carninci P."/>
            <person name="Shibata Y."/>
            <person name="Hayatsu N."/>
            <person name="Sugahara Y."/>
            <person name="Shibata K."/>
            <person name="Itoh M."/>
            <person name="Konno H."/>
            <person name="Okazaki Y."/>
            <person name="Muramatsu M."/>
            <person name="Hayashizaki Y."/>
        </authorList>
    </citation>
    <scope>NUCLEOTIDE SEQUENCE</scope>
    <source>
        <strain evidence="2">C57BL/6J</strain>
        <tissue evidence="2">Testis</tissue>
    </source>
</reference>
<reference evidence="2" key="7">
    <citation type="journal article" date="2005" name="Science">
        <title>The Transcriptional Landscape of the Mammalian Genome.</title>
        <authorList>
            <consortium name="The FANTOM Consortium"/>
            <consortium name="Riken Genome Exploration Research Group and Genome Science Group (Genome Network Project Core Group)"/>
        </authorList>
    </citation>
    <scope>NUCLEOTIDE SEQUENCE</scope>
    <source>
        <strain evidence="2">C57BL/6J</strain>
        <tissue evidence="2">Testis</tissue>
    </source>
</reference>
<feature type="compositionally biased region" description="Low complexity" evidence="1">
    <location>
        <begin position="42"/>
        <end position="57"/>
    </location>
</feature>
<dbReference type="MGI" id="MGI:1914898">
    <property type="gene designation" value="4930542C12Rik"/>
</dbReference>
<protein>
    <submittedName>
        <fullName evidence="2">Uncharacterized protein</fullName>
    </submittedName>
</protein>
<gene>
    <name evidence="3" type="primary">4930542C12Rik</name>
</gene>
<evidence type="ECO:0000313" key="2">
    <source>
        <dbReference type="EMBL" id="BAB30081.1"/>
    </source>
</evidence>
<dbReference type="AGR" id="MGI:1914898"/>